<evidence type="ECO:0008006" key="3">
    <source>
        <dbReference type="Google" id="ProtNLM"/>
    </source>
</evidence>
<comment type="caution">
    <text evidence="1">The sequence shown here is derived from an EMBL/GenBank/DDBJ whole genome shotgun (WGS) entry which is preliminary data.</text>
</comment>
<keyword evidence="2" id="KW-1185">Reference proteome</keyword>
<name>A0A5C5XN40_9PLAN</name>
<sequence length="316" mass="35031">MCRWLVGLASHAMIAMPPCSKTNGGAARNAIRVFANTATSSALSAMHLSAATAPTAVKPVETATVDLASPFVRRVSITLANIASMNLKGAPTVMRKRTKRQTNQIPKLCFTPTVWAKLLFLRDYGESEVGGFGISADDDYLLIEDIQLIKQSCSPTFVSFDDVAVADFFDQQVDTGRSPDQFARIWVHTHPGDCPEPSPTDERTFERVFGNCDWAVMFILARGGRAYARLRFNHGPTCDIEISVEIDYSKSFAASDYGLWSNEYVANISARKVSPSFQRSNEDLIDSSNADDGYDDWDSVWSEYLDPCEQKEMLYD</sequence>
<dbReference type="Proteomes" id="UP000316095">
    <property type="component" value="Unassembled WGS sequence"/>
</dbReference>
<evidence type="ECO:0000313" key="1">
    <source>
        <dbReference type="EMBL" id="TWT64370.1"/>
    </source>
</evidence>
<dbReference type="AlphaFoldDB" id="A0A5C5XN40"/>
<evidence type="ECO:0000313" key="2">
    <source>
        <dbReference type="Proteomes" id="UP000316095"/>
    </source>
</evidence>
<protein>
    <recommendedName>
        <fullName evidence="3">JAB domain-containing protein</fullName>
    </recommendedName>
</protein>
<dbReference type="Gene3D" id="3.40.140.10">
    <property type="entry name" value="Cytidine Deaminase, domain 2"/>
    <property type="match status" value="1"/>
</dbReference>
<organism evidence="1 2">
    <name type="scientific">Rubinisphaera italica</name>
    <dbReference type="NCBI Taxonomy" id="2527969"/>
    <lineage>
        <taxon>Bacteria</taxon>
        <taxon>Pseudomonadati</taxon>
        <taxon>Planctomycetota</taxon>
        <taxon>Planctomycetia</taxon>
        <taxon>Planctomycetales</taxon>
        <taxon>Planctomycetaceae</taxon>
        <taxon>Rubinisphaera</taxon>
    </lineage>
</organism>
<proteinExistence type="predicted"/>
<accession>A0A5C5XN40</accession>
<reference evidence="1 2" key="1">
    <citation type="submission" date="2019-02" db="EMBL/GenBank/DDBJ databases">
        <title>Deep-cultivation of Planctomycetes and their phenomic and genomic characterization uncovers novel biology.</title>
        <authorList>
            <person name="Wiegand S."/>
            <person name="Jogler M."/>
            <person name="Boedeker C."/>
            <person name="Pinto D."/>
            <person name="Vollmers J."/>
            <person name="Rivas-Marin E."/>
            <person name="Kohn T."/>
            <person name="Peeters S.H."/>
            <person name="Heuer A."/>
            <person name="Rast P."/>
            <person name="Oberbeckmann S."/>
            <person name="Bunk B."/>
            <person name="Jeske O."/>
            <person name="Meyerdierks A."/>
            <person name="Storesund J.E."/>
            <person name="Kallscheuer N."/>
            <person name="Luecker S."/>
            <person name="Lage O.M."/>
            <person name="Pohl T."/>
            <person name="Merkel B.J."/>
            <person name="Hornburger P."/>
            <person name="Mueller R.-W."/>
            <person name="Bruemmer F."/>
            <person name="Labrenz M."/>
            <person name="Spormann A.M."/>
            <person name="Op Den Camp H."/>
            <person name="Overmann J."/>
            <person name="Amann R."/>
            <person name="Jetten M.S.M."/>
            <person name="Mascher T."/>
            <person name="Medema M.H."/>
            <person name="Devos D.P."/>
            <person name="Kaster A.-K."/>
            <person name="Ovreas L."/>
            <person name="Rohde M."/>
            <person name="Galperin M.Y."/>
            <person name="Jogler C."/>
        </authorList>
    </citation>
    <scope>NUCLEOTIDE SEQUENCE [LARGE SCALE GENOMIC DNA]</scope>
    <source>
        <strain evidence="1 2">Pan54</strain>
    </source>
</reference>
<dbReference type="SUPFAM" id="SSF102712">
    <property type="entry name" value="JAB1/MPN domain"/>
    <property type="match status" value="1"/>
</dbReference>
<gene>
    <name evidence="1" type="ORF">Pan54_51320</name>
</gene>
<dbReference type="EMBL" id="SJPG01000001">
    <property type="protein sequence ID" value="TWT64370.1"/>
    <property type="molecule type" value="Genomic_DNA"/>
</dbReference>